<dbReference type="STRING" id="36745.CLSAP_34770"/>
<evidence type="ECO:0000313" key="2">
    <source>
        <dbReference type="Proteomes" id="UP000011728"/>
    </source>
</evidence>
<dbReference type="eggNOG" id="ENOG502ZNCQ">
    <property type="taxonomic scope" value="Bacteria"/>
</dbReference>
<dbReference type="Proteomes" id="UP000011728">
    <property type="component" value="Chromosome"/>
</dbReference>
<dbReference type="AlphaFoldDB" id="M1MML1"/>
<protein>
    <submittedName>
        <fullName evidence="1">Uncharacterized protein</fullName>
    </submittedName>
</protein>
<proteinExistence type="predicted"/>
<gene>
    <name evidence="1" type="ORF">Cspa_c37030</name>
</gene>
<accession>M1MML1</accession>
<dbReference type="KEGG" id="csr:Cspa_c37030"/>
<sequence>MDKEIIREKIYALLGEMGFEKTFINGIGLYSYAECYYKITYIERYSSYVIEYASNYDEAVKNVFWDGDWYPISLGDALFDKLRYDLVNFYMHKN</sequence>
<keyword evidence="2" id="KW-1185">Reference proteome</keyword>
<organism evidence="1 2">
    <name type="scientific">Clostridium saccharoperbutylacetonicum N1-4(HMT)</name>
    <dbReference type="NCBI Taxonomy" id="931276"/>
    <lineage>
        <taxon>Bacteria</taxon>
        <taxon>Bacillati</taxon>
        <taxon>Bacillota</taxon>
        <taxon>Clostridia</taxon>
        <taxon>Eubacteriales</taxon>
        <taxon>Clostridiaceae</taxon>
        <taxon>Clostridium</taxon>
    </lineage>
</organism>
<dbReference type="OrthoDB" id="2618167at2"/>
<dbReference type="PATRIC" id="fig|931276.5.peg.3734"/>
<name>M1MML1_9CLOT</name>
<reference evidence="1 2" key="1">
    <citation type="submission" date="2013-02" db="EMBL/GenBank/DDBJ databases">
        <title>Genome sequence of Clostridium saccharoperbutylacetonicum N1-4(HMT).</title>
        <authorList>
            <person name="Poehlein A."/>
            <person name="Daniel R."/>
        </authorList>
    </citation>
    <scope>NUCLEOTIDE SEQUENCE [LARGE SCALE GENOMIC DNA]</scope>
    <source>
        <strain evidence="2">N1-4(HMT)</strain>
    </source>
</reference>
<dbReference type="EMBL" id="CP004121">
    <property type="protein sequence ID" value="AGF57463.1"/>
    <property type="molecule type" value="Genomic_DNA"/>
</dbReference>
<dbReference type="HOGENOM" id="CLU_2408149_0_0_9"/>
<evidence type="ECO:0000313" key="1">
    <source>
        <dbReference type="EMBL" id="AGF57463.1"/>
    </source>
</evidence>
<dbReference type="RefSeq" id="WP_015393778.1">
    <property type="nucleotide sequence ID" value="NC_020291.1"/>
</dbReference>